<dbReference type="GO" id="GO:0046854">
    <property type="term" value="P:phosphatidylinositol phosphate biosynthetic process"/>
    <property type="evidence" value="ECO:0007669"/>
    <property type="project" value="TreeGrafter"/>
</dbReference>
<feature type="compositionally biased region" description="Basic residues" evidence="5">
    <location>
        <begin position="217"/>
        <end position="226"/>
    </location>
</feature>
<feature type="compositionally biased region" description="Low complexity" evidence="5">
    <location>
        <begin position="197"/>
        <end position="207"/>
    </location>
</feature>
<feature type="region of interest" description="Disordered" evidence="5">
    <location>
        <begin position="1"/>
        <end position="239"/>
    </location>
</feature>
<keyword evidence="3 4" id="KW-0418">Kinase</keyword>
<feature type="compositionally biased region" description="Basic residues" evidence="5">
    <location>
        <begin position="404"/>
        <end position="413"/>
    </location>
</feature>
<keyword evidence="2 4" id="KW-0808">Transferase</keyword>
<dbReference type="InterPro" id="IPR005522">
    <property type="entry name" value="IPK"/>
</dbReference>
<evidence type="ECO:0000256" key="3">
    <source>
        <dbReference type="ARBA" id="ARBA00022777"/>
    </source>
</evidence>
<dbReference type="InterPro" id="IPR011009">
    <property type="entry name" value="Kinase-like_dom_sf"/>
</dbReference>
<dbReference type="EC" id="2.7.-.-" evidence="4"/>
<sequence length="1520" mass="168124">MSEAQPSDSALAHATPGTEPTHPAQDTRTNTRTDTPETLSMTGQESRNSPEKSLSPRMGPGRKAALSLKLFMATQTPGTTTPTVSPVPSVEMPPEPAPCVPELSEGQMTAPAQPIQPGLLKSATDPSPCTEPSAGPTDLTTMTMYENPDDSRDSYAQTLYDTSTDESTSSSDSVSDQETASERTSSQFDRFADLAGPSRPSISIPSPHLVPDGSKPSHSRHHHHHHVQDSSEPPPSVVQLQPFHHQVGGHSHIFQFSRRAVCKPLTSRENQFYEALERDHPDMLAFVPQYLGVLNVTYRQLHRAQDVEGDEVDNGATQASAAPRRKVFEGQKDMEDEVPEVEIDRNQHILPEWLVKQSRKMGCAVNSDNETGCSSLDPSIHGKGSTLVNRRLQEQVIREVFRQSKARHHRPKRLAPESPGTEQRCVKSWDNDDRTEEQRMKSALEAWRQNRHNSSDSARPAVATDIDTALSSHSEAEQSVPCTSEDTSVMPKADPAPARQEQFILLEDLTGGLKAPCVLDLKMGTRQYGVDATDAKKRSQTNKCNKTTSSTHGVRICGMQMYDARTEQFEFQDKYYGRDVKAEDFTAVLERFFHNGYQVLIHHVPVMVDKLHQLARHVHKLKGYRFYASSLLLIYDGDLRRQNALLQEFETKLPGATGHPYVLSRSLHSDTSDVCCSVAGTSGPLGGFAEAAPQKESSRESANDAASLVAMPAPAVTDPAQAQAAMMHHRQSGRRGHMKIRIIDFAHCTTGSDFYFPEDHGGRPPSTPEEEAMPFGRHPPAHRDQPDAGYLWGLRCLTLAFHEIWERERGRRIERALAGLSSQAALSERESTLREADIGPLDVPGGDIFVHLFGSGAEQPGDEERWARFLGESSGASYKFVQSAYALLPTKRSEGTRGAHKYASALGLQPEDSSLEMELPQAKRADNHYASSNSPPGRQGAWPGQPSSEQQPDLTTVSKASTLISPDAFSPPLRSPLVLSTTPSKLDATSPAKLEEALTTALAEQAHVSPTPLVASEVPEQDDDAETPQASTVHIPGPLQCTPALEPSVQTRRYRRSRLLRSALKDRVPTPRSGSPEPQGPLDMTSRGPTIPLYGNLDILTLVPRRTIEDVEGTLYDEEGPFREGETSDSLSVRLFYAPGKAGKAGMSYLITTPDNRVFSAAKRRRWAMDERGHFFAAMEIKSVESKLRNAYNDMVDPVYAREYENDLRKHYEDDILDELQKAETLTPGQSTVTPHVLRTEDGKIVRLEEDFPEEAFFAIAGCHDDELYPVVLRVFVDAIRLLWRMHSHGWMHGDIKLENLMFNKSAELYIIDFENASPFRGTRQHDGMIQLLSYDWTPPELEVSRLGRRMGPTGDLWALGANLIRAFALRDGVTDSAVREMLMGEGMGAFFAFRRQLLQTSETEPGAPPVAFGVNLGPLLRVADEEQGPLHLNPARVLRLFARKGPLLLQYVLAHSVTPSPAERNEQLGVQLAEQLLQMPENEALWQTVAKALDTSIELSGSSWVRPKLDEARHILQLG</sequence>
<feature type="compositionally biased region" description="Basic and acidic residues" evidence="5">
    <location>
        <begin position="424"/>
        <end position="437"/>
    </location>
</feature>
<dbReference type="PANTHER" id="PTHR12400:SF21">
    <property type="entry name" value="KINASE"/>
    <property type="match status" value="1"/>
</dbReference>
<dbReference type="GO" id="GO:0005634">
    <property type="term" value="C:nucleus"/>
    <property type="evidence" value="ECO:0007669"/>
    <property type="project" value="TreeGrafter"/>
</dbReference>
<feature type="compositionally biased region" description="Polar residues" evidence="5">
    <location>
        <begin position="945"/>
        <end position="964"/>
    </location>
</feature>
<dbReference type="PROSITE" id="PS50011">
    <property type="entry name" value="PROTEIN_KINASE_DOM"/>
    <property type="match status" value="1"/>
</dbReference>
<feature type="region of interest" description="Disordered" evidence="5">
    <location>
        <begin position="469"/>
        <end position="493"/>
    </location>
</feature>
<evidence type="ECO:0000259" key="6">
    <source>
        <dbReference type="PROSITE" id="PS50011"/>
    </source>
</evidence>
<dbReference type="SUPFAM" id="SSF56104">
    <property type="entry name" value="SAICAR synthase-like"/>
    <property type="match status" value="1"/>
</dbReference>
<name>A0AAF0ECV3_9BASI</name>
<reference evidence="7" key="1">
    <citation type="submission" date="2023-03" db="EMBL/GenBank/DDBJ databases">
        <title>Mating type loci evolution in Malassezia.</title>
        <authorList>
            <person name="Coelho M.A."/>
        </authorList>
    </citation>
    <scope>NUCLEOTIDE SEQUENCE</scope>
    <source>
        <strain evidence="7">CBS 10434</strain>
    </source>
</reference>
<feature type="region of interest" description="Disordered" evidence="5">
    <location>
        <begin position="402"/>
        <end position="437"/>
    </location>
</feature>
<dbReference type="Pfam" id="PF03770">
    <property type="entry name" value="IPK"/>
    <property type="match status" value="1"/>
</dbReference>
<protein>
    <recommendedName>
        <fullName evidence="4">Kinase</fullName>
        <ecNumber evidence="4">2.7.-.-</ecNumber>
    </recommendedName>
</protein>
<dbReference type="Gene3D" id="1.10.510.10">
    <property type="entry name" value="Transferase(Phosphotransferase) domain 1"/>
    <property type="match status" value="1"/>
</dbReference>
<dbReference type="InterPro" id="IPR038286">
    <property type="entry name" value="IPK_sf"/>
</dbReference>
<evidence type="ECO:0000256" key="2">
    <source>
        <dbReference type="ARBA" id="ARBA00022679"/>
    </source>
</evidence>
<dbReference type="GO" id="GO:0004672">
    <property type="term" value="F:protein kinase activity"/>
    <property type="evidence" value="ECO:0007669"/>
    <property type="project" value="InterPro"/>
</dbReference>
<feature type="compositionally biased region" description="Polar residues" evidence="5">
    <location>
        <begin position="36"/>
        <end position="47"/>
    </location>
</feature>
<dbReference type="GO" id="GO:0000824">
    <property type="term" value="F:inositol-1,4,5,6-tetrakisphosphate 3-kinase activity"/>
    <property type="evidence" value="ECO:0007669"/>
    <property type="project" value="TreeGrafter"/>
</dbReference>
<dbReference type="Proteomes" id="UP001220961">
    <property type="component" value="Chromosome 5"/>
</dbReference>
<keyword evidence="8" id="KW-1185">Reference proteome</keyword>
<dbReference type="EMBL" id="CP119912">
    <property type="protein sequence ID" value="WFD20461.1"/>
    <property type="molecule type" value="Genomic_DNA"/>
</dbReference>
<evidence type="ECO:0000313" key="8">
    <source>
        <dbReference type="Proteomes" id="UP001220961"/>
    </source>
</evidence>
<gene>
    <name evidence="7" type="primary">KCS1</name>
    <name evidence="7" type="ORF">MCAP1_002705</name>
</gene>
<organism evidence="7 8">
    <name type="scientific">Malassezia caprae</name>
    <dbReference type="NCBI Taxonomy" id="1381934"/>
    <lineage>
        <taxon>Eukaryota</taxon>
        <taxon>Fungi</taxon>
        <taxon>Dikarya</taxon>
        <taxon>Basidiomycota</taxon>
        <taxon>Ustilaginomycotina</taxon>
        <taxon>Malasseziomycetes</taxon>
        <taxon>Malasseziales</taxon>
        <taxon>Malasseziaceae</taxon>
        <taxon>Malassezia</taxon>
    </lineage>
</organism>
<dbReference type="Gene3D" id="3.30.470.160">
    <property type="entry name" value="Inositol polyphosphate kinase"/>
    <property type="match status" value="1"/>
</dbReference>
<dbReference type="GO" id="GO:0008440">
    <property type="term" value="F:inositol-1,4,5-trisphosphate 3-kinase activity"/>
    <property type="evidence" value="ECO:0007669"/>
    <property type="project" value="TreeGrafter"/>
</dbReference>
<accession>A0AAF0ECV3</accession>
<feature type="compositionally biased region" description="Low complexity" evidence="5">
    <location>
        <begin position="72"/>
        <end position="90"/>
    </location>
</feature>
<dbReference type="GO" id="GO:0032958">
    <property type="term" value="P:inositol phosphate biosynthetic process"/>
    <property type="evidence" value="ECO:0007669"/>
    <property type="project" value="InterPro"/>
</dbReference>
<feature type="compositionally biased region" description="Low complexity" evidence="5">
    <location>
        <begin position="161"/>
        <end position="178"/>
    </location>
</feature>
<dbReference type="GO" id="GO:0005737">
    <property type="term" value="C:cytoplasm"/>
    <property type="evidence" value="ECO:0007669"/>
    <property type="project" value="TreeGrafter"/>
</dbReference>
<evidence type="ECO:0000313" key="7">
    <source>
        <dbReference type="EMBL" id="WFD20461.1"/>
    </source>
</evidence>
<dbReference type="SUPFAM" id="SSF56112">
    <property type="entry name" value="Protein kinase-like (PK-like)"/>
    <property type="match status" value="1"/>
</dbReference>
<evidence type="ECO:0000256" key="1">
    <source>
        <dbReference type="ARBA" id="ARBA00007374"/>
    </source>
</evidence>
<dbReference type="Pfam" id="PF00069">
    <property type="entry name" value="Pkinase"/>
    <property type="match status" value="1"/>
</dbReference>
<dbReference type="GO" id="GO:0005524">
    <property type="term" value="F:ATP binding"/>
    <property type="evidence" value="ECO:0007669"/>
    <property type="project" value="InterPro"/>
</dbReference>
<comment type="similarity">
    <text evidence="1 4">Belongs to the inositol phosphokinase (IPK) family.</text>
</comment>
<evidence type="ECO:0000256" key="4">
    <source>
        <dbReference type="RuleBase" id="RU363090"/>
    </source>
</evidence>
<feature type="region of interest" description="Disordered" evidence="5">
    <location>
        <begin position="1060"/>
        <end position="1088"/>
    </location>
</feature>
<feature type="region of interest" description="Disordered" evidence="5">
    <location>
        <begin position="926"/>
        <end position="991"/>
    </location>
</feature>
<proteinExistence type="inferred from homology"/>
<evidence type="ECO:0000256" key="5">
    <source>
        <dbReference type="SAM" id="MobiDB-lite"/>
    </source>
</evidence>
<feature type="domain" description="Protein kinase" evidence="6">
    <location>
        <begin position="1136"/>
        <end position="1478"/>
    </location>
</feature>
<dbReference type="InterPro" id="IPR000719">
    <property type="entry name" value="Prot_kinase_dom"/>
</dbReference>
<dbReference type="PANTHER" id="PTHR12400">
    <property type="entry name" value="INOSITOL POLYPHOSPHATE KINASE"/>
    <property type="match status" value="1"/>
</dbReference>